<evidence type="ECO:0000313" key="1">
    <source>
        <dbReference type="EMBL" id="KKW92995.1"/>
    </source>
</evidence>
<sequence>MEKRLLQIEKAWEQALGDIFQPYVDLKREPTAKAMEAFRAVLGSSSDNDIRRHIARTAARQGSTFLSRYLVEEDWRSPYS</sequence>
<dbReference type="PATRIC" id="fig|56193.3.peg.1853"/>
<proteinExistence type="predicted"/>
<dbReference type="Proteomes" id="UP000033874">
    <property type="component" value="Unassembled WGS sequence"/>
</dbReference>
<comment type="caution">
    <text evidence="1">The sequence shown here is derived from an EMBL/GenBank/DDBJ whole genome shotgun (WGS) entry which is preliminary data.</text>
</comment>
<protein>
    <submittedName>
        <fullName evidence="1">Uncharacterized protein</fullName>
    </submittedName>
</protein>
<accession>A0A0M3AT12</accession>
<gene>
    <name evidence="1" type="ORF">YP76_08945</name>
</gene>
<name>A0A0M3AT12_9SPHN</name>
<keyword evidence="2" id="KW-1185">Reference proteome</keyword>
<evidence type="ECO:0000313" key="2">
    <source>
        <dbReference type="Proteomes" id="UP000033874"/>
    </source>
</evidence>
<reference evidence="1 2" key="1">
    <citation type="submission" date="2015-04" db="EMBL/GenBank/DDBJ databases">
        <title>Genome sequence of aromatic hydrocarbons-degrading Sphingobium chungbukense DJ77.</title>
        <authorList>
            <person name="Kim Y.-C."/>
            <person name="Chae J.-C."/>
        </authorList>
    </citation>
    <scope>NUCLEOTIDE SEQUENCE [LARGE SCALE GENOMIC DNA]</scope>
    <source>
        <strain evidence="1 2">DJ77</strain>
    </source>
</reference>
<dbReference type="AlphaFoldDB" id="A0A0M3AT12"/>
<dbReference type="RefSeq" id="WP_046763203.1">
    <property type="nucleotide sequence ID" value="NZ_LBIC01000003.1"/>
</dbReference>
<dbReference type="EMBL" id="LBIC01000003">
    <property type="protein sequence ID" value="KKW92995.1"/>
    <property type="molecule type" value="Genomic_DNA"/>
</dbReference>
<organism evidence="1 2">
    <name type="scientific">Sphingobium chungbukense</name>
    <dbReference type="NCBI Taxonomy" id="56193"/>
    <lineage>
        <taxon>Bacteria</taxon>
        <taxon>Pseudomonadati</taxon>
        <taxon>Pseudomonadota</taxon>
        <taxon>Alphaproteobacteria</taxon>
        <taxon>Sphingomonadales</taxon>
        <taxon>Sphingomonadaceae</taxon>
        <taxon>Sphingobium</taxon>
    </lineage>
</organism>